<evidence type="ECO:0000313" key="1">
    <source>
        <dbReference type="EMBL" id="MPC31418.1"/>
    </source>
</evidence>
<comment type="caution">
    <text evidence="1">The sequence shown here is derived from an EMBL/GenBank/DDBJ whole genome shotgun (WGS) entry which is preliminary data.</text>
</comment>
<name>A0A5B7ED36_PORTR</name>
<proteinExistence type="predicted"/>
<sequence length="59" mass="6562">MYGIGSDFTRMEEVIIKVNIQAITRPIFNKGYLTILQPLDNSPSSVRCCTVLLKDSGLT</sequence>
<dbReference type="AlphaFoldDB" id="A0A5B7ED36"/>
<organism evidence="1 2">
    <name type="scientific">Portunus trituberculatus</name>
    <name type="common">Swimming crab</name>
    <name type="synonym">Neptunus trituberculatus</name>
    <dbReference type="NCBI Taxonomy" id="210409"/>
    <lineage>
        <taxon>Eukaryota</taxon>
        <taxon>Metazoa</taxon>
        <taxon>Ecdysozoa</taxon>
        <taxon>Arthropoda</taxon>
        <taxon>Crustacea</taxon>
        <taxon>Multicrustacea</taxon>
        <taxon>Malacostraca</taxon>
        <taxon>Eumalacostraca</taxon>
        <taxon>Eucarida</taxon>
        <taxon>Decapoda</taxon>
        <taxon>Pleocyemata</taxon>
        <taxon>Brachyura</taxon>
        <taxon>Eubrachyura</taxon>
        <taxon>Portunoidea</taxon>
        <taxon>Portunidae</taxon>
        <taxon>Portuninae</taxon>
        <taxon>Portunus</taxon>
    </lineage>
</organism>
<protein>
    <submittedName>
        <fullName evidence="1">Uncharacterized protein</fullName>
    </submittedName>
</protein>
<dbReference type="EMBL" id="VSRR010002431">
    <property type="protein sequence ID" value="MPC31418.1"/>
    <property type="molecule type" value="Genomic_DNA"/>
</dbReference>
<reference evidence="1 2" key="1">
    <citation type="submission" date="2019-05" db="EMBL/GenBank/DDBJ databases">
        <title>Another draft genome of Portunus trituberculatus and its Hox gene families provides insights of decapod evolution.</title>
        <authorList>
            <person name="Jeong J.-H."/>
            <person name="Song I."/>
            <person name="Kim S."/>
            <person name="Choi T."/>
            <person name="Kim D."/>
            <person name="Ryu S."/>
            <person name="Kim W."/>
        </authorList>
    </citation>
    <scope>NUCLEOTIDE SEQUENCE [LARGE SCALE GENOMIC DNA]</scope>
    <source>
        <tissue evidence="1">Muscle</tissue>
    </source>
</reference>
<accession>A0A5B7ED36</accession>
<dbReference type="Proteomes" id="UP000324222">
    <property type="component" value="Unassembled WGS sequence"/>
</dbReference>
<evidence type="ECO:0000313" key="2">
    <source>
        <dbReference type="Proteomes" id="UP000324222"/>
    </source>
</evidence>
<keyword evidence="2" id="KW-1185">Reference proteome</keyword>
<gene>
    <name evidence="1" type="ORF">E2C01_024707</name>
</gene>